<dbReference type="STRING" id="38300.SPRI_1084"/>
<dbReference type="EMBL" id="CP011340">
    <property type="protein sequence ID" value="ALC19390.1"/>
    <property type="molecule type" value="Genomic_DNA"/>
</dbReference>
<evidence type="ECO:0000256" key="1">
    <source>
        <dbReference type="SAM" id="SignalP"/>
    </source>
</evidence>
<gene>
    <name evidence="2" type="ORF">SPRI_1084</name>
</gene>
<dbReference type="OMA" id="ATIPMTC"/>
<reference evidence="2 3" key="1">
    <citation type="submission" date="2015-08" db="EMBL/GenBank/DDBJ databases">
        <title>Genome sequence of the pristinamycin over-producing bacterium Streptomyces pristinaespiralis HCCB10218.</title>
        <authorList>
            <person name="Tian J."/>
            <person name="Yang J."/>
            <person name="Li L."/>
            <person name="Ruan L."/>
            <person name="Wei W."/>
            <person name="Zheng G."/>
            <person name="Wei Z."/>
            <person name="Yang S."/>
            <person name="Ge M."/>
            <person name="Jiang W."/>
            <person name="Lu Y."/>
        </authorList>
    </citation>
    <scope>NUCLEOTIDE SEQUENCE [LARGE SCALE GENOMIC DNA]</scope>
    <source>
        <strain evidence="2 3">HCCB 10218</strain>
    </source>
</reference>
<proteinExistence type="predicted"/>
<organism evidence="2">
    <name type="scientific">Streptomyces pristinaespiralis</name>
    <dbReference type="NCBI Taxonomy" id="38300"/>
    <lineage>
        <taxon>Bacteria</taxon>
        <taxon>Bacillati</taxon>
        <taxon>Actinomycetota</taxon>
        <taxon>Actinomycetes</taxon>
        <taxon>Kitasatosporales</taxon>
        <taxon>Streptomycetaceae</taxon>
        <taxon>Streptomyces</taxon>
    </lineage>
</organism>
<feature type="chain" id="PRO_5005791915" evidence="1">
    <location>
        <begin position="21"/>
        <end position="189"/>
    </location>
</feature>
<feature type="signal peptide" evidence="1">
    <location>
        <begin position="1"/>
        <end position="20"/>
    </location>
</feature>
<name>A0A0M4D612_STRPR</name>
<dbReference type="PATRIC" id="fig|38300.4.peg.1164"/>
<sequence>MIATAALTAALGMTVTQASATSLVTWTVTPGGAFTAVATNPTLTVPAATLDCASSNASGSLLSGSGNPGTGIGTITSLTFEDCSVIGIPFDVTSRNFPWGLNVSGVSAVPNAVDGSITGVDASISGSGCTADFAGSVTGHYKNDTKQLVINGGSLVASNADCLGLINDGDEALYEAVYAVSGNHTIAPD</sequence>
<evidence type="ECO:0000313" key="2">
    <source>
        <dbReference type="EMBL" id="ALC19390.1"/>
    </source>
</evidence>
<accession>A0A0M4D612</accession>
<protein>
    <submittedName>
        <fullName evidence="2">OmpA/MotB</fullName>
    </submittedName>
</protein>
<dbReference type="Proteomes" id="UP000060513">
    <property type="component" value="Chromosome"/>
</dbReference>
<keyword evidence="1" id="KW-0732">Signal</keyword>
<dbReference type="AlphaFoldDB" id="A0A0M4D612"/>
<evidence type="ECO:0000313" key="3">
    <source>
        <dbReference type="Proteomes" id="UP000060513"/>
    </source>
</evidence>
<dbReference type="KEGG" id="spri:SPRI_1084"/>